<organism evidence="2 3">
    <name type="scientific">Parvularcula bermudensis (strain ATCC BAA-594 / HTCC2503 / KCTC 12087)</name>
    <dbReference type="NCBI Taxonomy" id="314260"/>
    <lineage>
        <taxon>Bacteria</taxon>
        <taxon>Pseudomonadati</taxon>
        <taxon>Pseudomonadota</taxon>
        <taxon>Alphaproteobacteria</taxon>
        <taxon>Parvularculales</taxon>
        <taxon>Parvularculaceae</taxon>
        <taxon>Parvularcula</taxon>
    </lineage>
</organism>
<feature type="region of interest" description="Disordered" evidence="1">
    <location>
        <begin position="1"/>
        <end position="22"/>
    </location>
</feature>
<reference evidence="3" key="1">
    <citation type="submission" date="2010-08" db="EMBL/GenBank/DDBJ databases">
        <title>Genome sequence of Parvularcula bermudensis HTCC2503.</title>
        <authorList>
            <person name="Kang D.-M."/>
            <person name="Oh H.-M."/>
            <person name="Cho J.-C."/>
        </authorList>
    </citation>
    <scope>NUCLEOTIDE SEQUENCE [LARGE SCALE GENOMIC DNA]</scope>
    <source>
        <strain evidence="3">ATCC BAA-594 / HTCC2503 / KCTC 12087</strain>
    </source>
</reference>
<keyword evidence="2" id="KW-0808">Transferase</keyword>
<evidence type="ECO:0000313" key="3">
    <source>
        <dbReference type="Proteomes" id="UP000001302"/>
    </source>
</evidence>
<accession>E0TBY9</accession>
<gene>
    <name evidence="2" type="ordered locus">PB2503_02017</name>
</gene>
<protein>
    <submittedName>
        <fullName evidence="2">ATP phosphoribosyltransferase</fullName>
    </submittedName>
</protein>
<keyword evidence="2" id="KW-0328">Glycosyltransferase</keyword>
<proteinExistence type="predicted"/>
<evidence type="ECO:0000256" key="1">
    <source>
        <dbReference type="SAM" id="MobiDB-lite"/>
    </source>
</evidence>
<keyword evidence="3" id="KW-1185">Reference proteome</keyword>
<dbReference type="AlphaFoldDB" id="E0TBY9"/>
<dbReference type="GO" id="GO:0016757">
    <property type="term" value="F:glycosyltransferase activity"/>
    <property type="evidence" value="ECO:0007669"/>
    <property type="project" value="UniProtKB-KW"/>
</dbReference>
<dbReference type="EMBL" id="CP002156">
    <property type="protein sequence ID" value="ADM08482.1"/>
    <property type="molecule type" value="Genomic_DNA"/>
</dbReference>
<reference evidence="2 3" key="2">
    <citation type="journal article" date="2011" name="J. Bacteriol.">
        <title>Complete genome sequence of strain HTCC2503T of Parvularcula bermudensis, the type species of the order "Parvularculales" in the class Alphaproteobacteria.</title>
        <authorList>
            <person name="Oh H.M."/>
            <person name="Kang I."/>
            <person name="Vergin K.L."/>
            <person name="Kang D."/>
            <person name="Rhee K.H."/>
            <person name="Giovannoni S.J."/>
            <person name="Cho J.C."/>
        </authorList>
    </citation>
    <scope>NUCLEOTIDE SEQUENCE [LARGE SCALE GENOMIC DNA]</scope>
    <source>
        <strain evidence="3">ATCC BAA-594 / HTCC2503 / KCTC 12087</strain>
    </source>
</reference>
<dbReference type="HOGENOM" id="CLU_3186778_0_0_5"/>
<dbReference type="KEGG" id="pbr:PB2503_02017"/>
<name>E0TBY9_PARBH</name>
<dbReference type="STRING" id="314260.PB2503_02017"/>
<dbReference type="Proteomes" id="UP000001302">
    <property type="component" value="Chromosome"/>
</dbReference>
<sequence>MTDDPAHPTSPRAPRKETPREARLAEALRENLRRRKSAAKSRKDEA</sequence>
<evidence type="ECO:0000313" key="2">
    <source>
        <dbReference type="EMBL" id="ADM08482.1"/>
    </source>
</evidence>